<dbReference type="Proteomes" id="UP000254330">
    <property type="component" value="Unassembled WGS sequence"/>
</dbReference>
<evidence type="ECO:0000313" key="3">
    <source>
        <dbReference type="Proteomes" id="UP000254330"/>
    </source>
</evidence>
<reference evidence="1 3" key="1">
    <citation type="submission" date="2018-06" db="EMBL/GenBank/DDBJ databases">
        <authorList>
            <consortium name="Pathogen Informatics"/>
            <person name="Doyle S."/>
        </authorList>
    </citation>
    <scope>NUCLEOTIDE SEQUENCE [LARGE SCALE GENOMIC DNA]</scope>
    <source>
        <strain evidence="1 3">NCTC10597</strain>
    </source>
</reference>
<dbReference type="EMBL" id="UGNP01000001">
    <property type="protein sequence ID" value="STX09949.1"/>
    <property type="molecule type" value="Genomic_DNA"/>
</dbReference>
<name>A0A8B4QB48_9BACL</name>
<protein>
    <submittedName>
        <fullName evidence="1">Uncharacterized protein</fullName>
    </submittedName>
</protein>
<reference evidence="2 4" key="2">
    <citation type="submission" date="2019-03" db="EMBL/GenBank/DDBJ databases">
        <title>Genomic Encyclopedia of Type Strains, Phase IV (KMG-IV): sequencing the most valuable type-strain genomes for metagenomic binning, comparative biology and taxonomic classification.</title>
        <authorList>
            <person name="Goeker M."/>
        </authorList>
    </citation>
    <scope>NUCLEOTIDE SEQUENCE [LARGE SCALE GENOMIC DNA]</scope>
    <source>
        <strain evidence="2 4">DSM 20580</strain>
    </source>
</reference>
<dbReference type="EMBL" id="SNZG01000023">
    <property type="protein sequence ID" value="TDR36615.1"/>
    <property type="molecule type" value="Genomic_DNA"/>
</dbReference>
<evidence type="ECO:0000313" key="4">
    <source>
        <dbReference type="Proteomes" id="UP000294641"/>
    </source>
</evidence>
<proteinExistence type="predicted"/>
<dbReference type="OrthoDB" id="2454839at2"/>
<sequence length="381" mass="45663">MFWKKKKITEESSPEEVIQEVEEIDEIHELTKAVATEREYIDIQKESLPIDVVEMCHFFNELPSMIPVSLLKKNEEAIDYFRTFTGTYVGTPFEFYQTVVLFYYKNWHNPEFPFEGSQLEFVFSKVAQNISEQIVAGVENSYQEIEQLVIENPKAFYFHEDQIEVHANRFMRRLITMIPQFEYSDYYTPIESEFVILGNEIYRDVLDLFYDLEHRDFSEFDRIYRLLEQNETLMSTPDLMPVKALFYYPIKHVEIIRVLQYIRIQRLQEVILQALQYDLSTQIESIKTVRVLEQYLLNENERLYSQSKEVHLQNQRVLSLFFASYYFEKGIDDAFDSPKVRNCLNELVERKKVMAQDLEFVKELEILIKRAYYEHQLLAGN</sequence>
<dbReference type="Proteomes" id="UP000294641">
    <property type="component" value="Unassembled WGS sequence"/>
</dbReference>
<dbReference type="RefSeq" id="WP_109350010.1">
    <property type="nucleotide sequence ID" value="NZ_BJUE01000019.1"/>
</dbReference>
<evidence type="ECO:0000313" key="2">
    <source>
        <dbReference type="EMBL" id="TDR36615.1"/>
    </source>
</evidence>
<organism evidence="1 3">
    <name type="scientific">Kurthia zopfii</name>
    <dbReference type="NCBI Taxonomy" id="1650"/>
    <lineage>
        <taxon>Bacteria</taxon>
        <taxon>Bacillati</taxon>
        <taxon>Bacillota</taxon>
        <taxon>Bacilli</taxon>
        <taxon>Bacillales</taxon>
        <taxon>Caryophanaceae</taxon>
        <taxon>Kurthia</taxon>
    </lineage>
</organism>
<keyword evidence="4" id="KW-1185">Reference proteome</keyword>
<comment type="caution">
    <text evidence="1">The sequence shown here is derived from an EMBL/GenBank/DDBJ whole genome shotgun (WGS) entry which is preliminary data.</text>
</comment>
<accession>A0A8B4QB48</accession>
<dbReference type="AlphaFoldDB" id="A0A8B4QB48"/>
<gene>
    <name evidence="2" type="ORF">DFR61_1235</name>
    <name evidence="1" type="ORF">NCTC10597_01657</name>
</gene>
<evidence type="ECO:0000313" key="1">
    <source>
        <dbReference type="EMBL" id="STX09949.1"/>
    </source>
</evidence>